<keyword evidence="1" id="KW-0472">Membrane</keyword>
<reference evidence="2 3" key="1">
    <citation type="journal article" date="2017" name="Infect. Genet. Evol.">
        <title>Comparative genome analysis of fish pathogen Flavobacterium columnare reveals extensive sequence diversity within the species.</title>
        <authorList>
            <person name="Kayansamruaj P."/>
            <person name="Dong H.T."/>
            <person name="Hirono I."/>
            <person name="Kondo H."/>
            <person name="Senapin S."/>
            <person name="Rodkhum C."/>
        </authorList>
    </citation>
    <scope>NUCLEOTIDE SEQUENCE [LARGE SCALE GENOMIC DNA]</scope>
    <source>
        <strain evidence="2 3">1215</strain>
    </source>
</reference>
<name>A0A246GI13_9FLAO</name>
<dbReference type="EMBL" id="MTCZ01000067">
    <property type="protein sequence ID" value="OWP83923.1"/>
    <property type="molecule type" value="Genomic_DNA"/>
</dbReference>
<accession>A0A246GI13</accession>
<dbReference type="Proteomes" id="UP000197768">
    <property type="component" value="Unassembled WGS sequence"/>
</dbReference>
<feature type="transmembrane region" description="Helical" evidence="1">
    <location>
        <begin position="55"/>
        <end position="75"/>
    </location>
</feature>
<comment type="caution">
    <text evidence="2">The sequence shown here is derived from an EMBL/GenBank/DDBJ whole genome shotgun (WGS) entry which is preliminary data.</text>
</comment>
<evidence type="ECO:0000256" key="1">
    <source>
        <dbReference type="SAM" id="Phobius"/>
    </source>
</evidence>
<evidence type="ECO:0000313" key="3">
    <source>
        <dbReference type="Proteomes" id="UP000197768"/>
    </source>
</evidence>
<dbReference type="AlphaFoldDB" id="A0A246GI13"/>
<proteinExistence type="predicted"/>
<keyword evidence="1" id="KW-0812">Transmembrane</keyword>
<evidence type="ECO:0000313" key="2">
    <source>
        <dbReference type="EMBL" id="OWP83923.1"/>
    </source>
</evidence>
<keyword evidence="1" id="KW-1133">Transmembrane helix</keyword>
<organism evidence="2 3">
    <name type="scientific">Flavobacterium davisii</name>
    <dbReference type="NCBI Taxonomy" id="2906077"/>
    <lineage>
        <taxon>Bacteria</taxon>
        <taxon>Pseudomonadati</taxon>
        <taxon>Bacteroidota</taxon>
        <taxon>Flavobacteriia</taxon>
        <taxon>Flavobacteriales</taxon>
        <taxon>Flavobacteriaceae</taxon>
        <taxon>Flavobacterium</taxon>
    </lineage>
</organism>
<gene>
    <name evidence="2" type="ORF">BWK59_07930</name>
</gene>
<protein>
    <submittedName>
        <fullName evidence="2">Uncharacterized protein</fullName>
    </submittedName>
</protein>
<dbReference type="RefSeq" id="WP_088392737.1">
    <property type="nucleotide sequence ID" value="NZ_MTCZ01000067.1"/>
</dbReference>
<sequence>MIDYYKLQQLSDKVKNNTATDREKDEYMLMLYNNGSITKNQYDKYLSDKSSNESLGAAITIGGIILLGYLISKLVGNDKD</sequence>